<reference evidence="5" key="2">
    <citation type="journal article" date="2019" name="Int. J. Syst. Evol. Microbiol.">
        <title>The Global Catalogue of Microorganisms (GCM) 10K type strain sequencing project: providing services to taxonomists for standard genome sequencing and annotation.</title>
        <authorList>
            <consortium name="The Broad Institute Genomics Platform"/>
            <consortium name="The Broad Institute Genome Sequencing Center for Infectious Disease"/>
            <person name="Wu L."/>
            <person name="Ma J."/>
        </authorList>
    </citation>
    <scope>NUCLEOTIDE SEQUENCE [LARGE SCALE GENOMIC DNA]</scope>
    <source>
        <strain evidence="5">CECT 7226</strain>
    </source>
</reference>
<organism evidence="3 5">
    <name type="scientific">Vibrio artabrorum</name>
    <dbReference type="NCBI Taxonomy" id="446374"/>
    <lineage>
        <taxon>Bacteria</taxon>
        <taxon>Pseudomonadati</taxon>
        <taxon>Pseudomonadota</taxon>
        <taxon>Gammaproteobacteria</taxon>
        <taxon>Vibrionales</taxon>
        <taxon>Vibrionaceae</taxon>
        <taxon>Vibrio</taxon>
    </lineage>
</organism>
<gene>
    <name evidence="3" type="ORF">QWY96_00080</name>
    <name evidence="4" type="ORF">QWY96_14535</name>
</gene>
<dbReference type="EMBL" id="JAUFQY010000001">
    <property type="protein sequence ID" value="MDN3699711.1"/>
    <property type="molecule type" value="Genomic_DNA"/>
</dbReference>
<dbReference type="RefSeq" id="WP_261839499.1">
    <property type="nucleotide sequence ID" value="NZ_AP025458.1"/>
</dbReference>
<evidence type="ECO:0000256" key="1">
    <source>
        <dbReference type="SAM" id="Phobius"/>
    </source>
</evidence>
<dbReference type="EMBL" id="JAUFQY010000001">
    <property type="protein sequence ID" value="MDN3701814.1"/>
    <property type="molecule type" value="Genomic_DNA"/>
</dbReference>
<keyword evidence="1" id="KW-0812">Transmembrane</keyword>
<feature type="transmembrane region" description="Helical" evidence="1">
    <location>
        <begin position="20"/>
        <end position="39"/>
    </location>
</feature>
<evidence type="ECO:0000313" key="3">
    <source>
        <dbReference type="EMBL" id="MDN3699711.1"/>
    </source>
</evidence>
<evidence type="ECO:0000313" key="4">
    <source>
        <dbReference type="EMBL" id="MDN3701814.1"/>
    </source>
</evidence>
<sequence length="517" mass="58479">MRIPRYQYSSSSLQKQKGVAAVWMGLLLVPIMGVTFWAVEGTRYVQETSRLRDSAEAAALAVTIQDQPNTANSLAKKYVDNYVRDIKSKKLSAVRVHQAEDEGAGVLEYIQYTVNAQTTHDSWFVSSFIPSFEAQQTLAGRSLARKYPVYLGDNNIDIVFVSDFSGSMKDRWGQHRHRKIDDLKTAINRISDKILCSSTRRQLVNGHWKEVCDEPGPQSASDKLLNRVGFVPYNVRTREVAPGNQVHVTSQLSYKNNYRTYTSSYSYNDVDWNAWRGKTRQQVNSCARWQSYCYNPRAENHEYAKRVKDVLDSSRSNVADVYNYVDIPSTVNTMLTDKSLLKSNYYSVTGVNLFNGFGDQDVSQFHNIRLTNKRTDLNPISTMWANGGTNAYQGILRGSQILNEGNPHSSVQEDQQAYNKKIKMLLILSDGQESPNNNILRQLVSSGMCNKARQEIPGLYIGIIGINFRASQQSGFQDCVIDSQEDIIDVSNLDELIEKIEKLIRKGSKTSGITKLY</sequence>
<dbReference type="Proteomes" id="UP001223712">
    <property type="component" value="Unassembled WGS sequence"/>
</dbReference>
<dbReference type="InterPro" id="IPR028087">
    <property type="entry name" value="Tad_N"/>
</dbReference>
<dbReference type="SUPFAM" id="SSF53300">
    <property type="entry name" value="vWA-like"/>
    <property type="match status" value="1"/>
</dbReference>
<keyword evidence="5" id="KW-1185">Reference proteome</keyword>
<comment type="caution">
    <text evidence="3">The sequence shown here is derived from an EMBL/GenBank/DDBJ whole genome shotgun (WGS) entry which is preliminary data.</text>
</comment>
<proteinExistence type="predicted"/>
<evidence type="ECO:0000313" key="5">
    <source>
        <dbReference type="Proteomes" id="UP001223712"/>
    </source>
</evidence>
<evidence type="ECO:0000259" key="2">
    <source>
        <dbReference type="Pfam" id="PF13400"/>
    </source>
</evidence>
<dbReference type="InterPro" id="IPR036465">
    <property type="entry name" value="vWFA_dom_sf"/>
</dbReference>
<protein>
    <submittedName>
        <fullName evidence="3">Pilus assembly protein</fullName>
    </submittedName>
</protein>
<reference evidence="3" key="1">
    <citation type="journal article" date="2014" name="Int. J. Syst. Evol. Microbiol.">
        <title>Complete genome of a new Firmicutes species belonging to the dominant human colonic microbiota ('Ruminococcus bicirculans') reveals two chromosomes and a selective capacity to utilize plant glucans.</title>
        <authorList>
            <consortium name="NISC Comparative Sequencing Program"/>
            <person name="Wegmann U."/>
            <person name="Louis P."/>
            <person name="Goesmann A."/>
            <person name="Henrissat B."/>
            <person name="Duncan S.H."/>
            <person name="Flint H.J."/>
        </authorList>
    </citation>
    <scope>NUCLEOTIDE SEQUENCE</scope>
    <source>
        <strain evidence="3">CECT 7226</strain>
    </source>
</reference>
<dbReference type="Pfam" id="PF13400">
    <property type="entry name" value="Tad"/>
    <property type="match status" value="1"/>
</dbReference>
<keyword evidence="1" id="KW-0472">Membrane</keyword>
<feature type="domain" description="Putative Flp pilus-assembly TadG-like N-terminal" evidence="2">
    <location>
        <begin position="18"/>
        <end position="62"/>
    </location>
</feature>
<reference evidence="3" key="3">
    <citation type="submission" date="2023-06" db="EMBL/GenBank/DDBJ databases">
        <authorList>
            <person name="Lucena T."/>
            <person name="Sun Q."/>
        </authorList>
    </citation>
    <scope>NUCLEOTIDE SEQUENCE</scope>
    <source>
        <strain evidence="3">CECT 7226</strain>
    </source>
</reference>
<accession>A0ABT8CDB3</accession>
<name>A0ABT8CDB3_9VIBR</name>
<dbReference type="Gene3D" id="3.40.50.410">
    <property type="entry name" value="von Willebrand factor, type A domain"/>
    <property type="match status" value="2"/>
</dbReference>
<keyword evidence="1" id="KW-1133">Transmembrane helix</keyword>